<dbReference type="PROSITE" id="PS50002">
    <property type="entry name" value="SH3"/>
    <property type="match status" value="1"/>
</dbReference>
<feature type="compositionally biased region" description="Basic and acidic residues" evidence="16">
    <location>
        <begin position="169"/>
        <end position="186"/>
    </location>
</feature>
<dbReference type="InterPro" id="IPR001164">
    <property type="entry name" value="ArfGAP_dom"/>
</dbReference>
<dbReference type="EMBL" id="JAIFTH010000453">
    <property type="protein sequence ID" value="KAG9509484.1"/>
    <property type="molecule type" value="Genomic_DNA"/>
</dbReference>
<protein>
    <submittedName>
        <fullName evidence="20">ArfGAP with SH3 domain, ANK repeat and PH domain-containing protein</fullName>
    </submittedName>
</protein>
<dbReference type="InterPro" id="IPR036770">
    <property type="entry name" value="Ankyrin_rpt-contain_sf"/>
</dbReference>
<dbReference type="CDD" id="cd13251">
    <property type="entry name" value="PH_ASAP"/>
    <property type="match status" value="1"/>
</dbReference>
<feature type="compositionally biased region" description="Low complexity" evidence="16">
    <location>
        <begin position="935"/>
        <end position="957"/>
    </location>
</feature>
<evidence type="ECO:0000256" key="11">
    <source>
        <dbReference type="ARBA" id="ARBA00023043"/>
    </source>
</evidence>
<dbReference type="InterPro" id="IPR001452">
    <property type="entry name" value="SH3_domain"/>
</dbReference>
<name>A0ABQ7S7T5_9ACAR</name>
<feature type="compositionally biased region" description="Polar residues" evidence="16">
    <location>
        <begin position="1063"/>
        <end position="1074"/>
    </location>
</feature>
<dbReference type="Pfam" id="PF16746">
    <property type="entry name" value="BAR_3"/>
    <property type="match status" value="2"/>
</dbReference>
<dbReference type="PANTHER" id="PTHR45854:SF3">
    <property type="entry name" value="ARFGAP WITH SH3 DOMAIN, ANK REPEAT AND PH DOMAIN-CONTAINING PROTEIN"/>
    <property type="match status" value="1"/>
</dbReference>
<keyword evidence="12" id="KW-1053">Target membrane</keyword>
<feature type="region of interest" description="Disordered" evidence="16">
    <location>
        <begin position="933"/>
        <end position="995"/>
    </location>
</feature>
<keyword evidence="11 13" id="KW-0040">ANK repeat</keyword>
<dbReference type="PANTHER" id="PTHR45854">
    <property type="entry name" value="ASAP FAMILY MEMBER"/>
    <property type="match status" value="1"/>
</dbReference>
<evidence type="ECO:0000256" key="5">
    <source>
        <dbReference type="ARBA" id="ARBA00022490"/>
    </source>
</evidence>
<dbReference type="Gene3D" id="1.10.220.150">
    <property type="entry name" value="Arf GTPase activating protein"/>
    <property type="match status" value="1"/>
</dbReference>
<dbReference type="InterPro" id="IPR037844">
    <property type="entry name" value="PH_ASAP"/>
</dbReference>
<dbReference type="Pfam" id="PF01412">
    <property type="entry name" value="ArfGap"/>
    <property type="match status" value="1"/>
</dbReference>
<dbReference type="InterPro" id="IPR037278">
    <property type="entry name" value="ARFGAP/RecO"/>
</dbReference>
<reference evidence="20 21" key="1">
    <citation type="submission" date="2020-10" db="EMBL/GenBank/DDBJ databases">
        <authorList>
            <person name="Klimov P.B."/>
            <person name="Dyachkov S.M."/>
            <person name="Chetverikov P.E."/>
        </authorList>
    </citation>
    <scope>NUCLEOTIDE SEQUENCE [LARGE SCALE GENOMIC DNA]</scope>
    <source>
        <strain evidence="20">BMOC 18-1129-001#AD2665</strain>
        <tissue evidence="20">Entire mites</tissue>
    </source>
</reference>
<feature type="compositionally biased region" description="Polar residues" evidence="16">
    <location>
        <begin position="1007"/>
        <end position="1035"/>
    </location>
</feature>
<keyword evidence="10" id="KW-0528">Neurotoxin</keyword>
<evidence type="ECO:0000259" key="18">
    <source>
        <dbReference type="PROSITE" id="PS50003"/>
    </source>
</evidence>
<dbReference type="InterPro" id="IPR011993">
    <property type="entry name" value="PH-like_dom_sf"/>
</dbReference>
<keyword evidence="3 14" id="KW-0728">SH3 domain</keyword>
<feature type="domain" description="Arf-GAP" evidence="19">
    <location>
        <begin position="541"/>
        <end position="670"/>
    </location>
</feature>
<feature type="region of interest" description="Disordered" evidence="16">
    <location>
        <begin position="1007"/>
        <end position="1148"/>
    </location>
</feature>
<evidence type="ECO:0000256" key="6">
    <source>
        <dbReference type="ARBA" id="ARBA00022537"/>
    </source>
</evidence>
<comment type="subcellular location">
    <subcellularLocation>
        <location evidence="2">Cytoplasm</location>
    </subcellularLocation>
    <subcellularLocation>
        <location evidence="1">Target cell membrane</location>
    </subcellularLocation>
</comment>
<feature type="compositionally biased region" description="Polar residues" evidence="16">
    <location>
        <begin position="730"/>
        <end position="739"/>
    </location>
</feature>
<evidence type="ECO:0000256" key="16">
    <source>
        <dbReference type="SAM" id="MobiDB-lite"/>
    </source>
</evidence>
<sequence length="1214" mass="133636">MSSASPQISTREFIERTRDDLLNKNTSTEASFFSSRRLPQFKHTIDSLDTCIDLDRDNLSKMKKALKAMSANMNVQVECETQLSKVLEKLGASSISREEELEIGQAFIRFSIVTSELTGLMRTLMHNLTTRVMLPLESMLKNDLKGINGDLKRSNAKSLMDFESRLAKIEKDQRKKKEKPHDKSAAKEIGQSVPSINPAIGGQQVKATNYSSDQPSSIEFESVADTTGSSNISTHPGTSTSVVDKEKRAFQLTLCDFLLRVNEIRTRKGVDLLQHLVEHFNAQAIFFREGLKTIEHYQSYVGDLSQRLSEIKVEQDDERKSLIELRSTIKASAPYLDGVVGGSSSGKDKVDSSSSAALPVGGSAGITEGQHPTSTTVEKDRRDSTIHGYNLHQLQGNLSYGFNKSGYLLKKSEGKMRVKAWHKRRCEVVDGFLCIYHSDESKAPTKLNLLTCQVKPVASGEEKRCFDLISYNRTYHFQAEDDADLTAWVSVLINCKEGALKKQFDSSKIQNSGDQVHVEVTPGGTAKLVPFSSSRLQMLRQSIIARVQAIPGNEHCVDCGTTQSEPTWLSINLGVLTCIECSGIHRDLGVQVSRIQSLTLDNLGTSQLIIAMNLGNDMFNDIFEAKLESDGGSIVKLKPSSTMDQRCEFIKTKYVQRKFCAKSHQTQSEQLESLQQAVITRDLKLLLQLFAEGVDLASHLPNFMNEHTQSSASMSSNKTDIRSQGRLGDSSGTPPKQAQLNDTSLHLAVSSQAVSQFDYHPSEMNVSTPKCVLPVMDFIIQNSRTLNRQNRTGETALHYCVKFNKPESMKLLLRSGADISIKNSAGLTPMEMAKSTPGLEYVVELLNQAAHGKKALFEHVNIEWGPSISATNESSCEESSDEDEQRLSMRHNYGDAMSGKKYIDTVSKQRQAQRKIADEIAAIHAHSAEKKKANFSRFRSFESPSSPVSNSPISTSPACTNSCDENESAFSSHRQHPRSTRPDIDASHNRTPSDPAIKRFFVDSATSCSPRCDNSTPSPNRPPGSSCSSTTQIGDTATRRAVRRTSTPPSQPPPSATMAAHVITSTLSNLSSQKDSPDEEISKVSSGSSMNGSRQGSFYNKAPKGRLSLPTSNSDHPLAGAPLSKIGSQVRGLPVPPPRKRAPNEGASVSKPIKAKALFPCKPDRDDELGFEDGEIIQITSQNTADHDWWEGHILGQPERQGVFPAIFVKILRD</sequence>
<dbReference type="InterPro" id="IPR004148">
    <property type="entry name" value="BAR_dom"/>
</dbReference>
<dbReference type="InterPro" id="IPR038508">
    <property type="entry name" value="ArfGAP_dom_sf"/>
</dbReference>
<dbReference type="PROSITE" id="PS50115">
    <property type="entry name" value="ARFGAP"/>
    <property type="match status" value="1"/>
</dbReference>
<dbReference type="Gene3D" id="2.30.30.40">
    <property type="entry name" value="SH3 Domains"/>
    <property type="match status" value="1"/>
</dbReference>
<comment type="caution">
    <text evidence="20">The sequence shown here is derived from an EMBL/GenBank/DDBJ whole genome shotgun (WGS) entry which is preliminary data.</text>
</comment>
<feature type="region of interest" description="Disordered" evidence="16">
    <location>
        <begin position="169"/>
        <end position="198"/>
    </location>
</feature>
<dbReference type="SUPFAM" id="SSF50729">
    <property type="entry name" value="PH domain-like"/>
    <property type="match status" value="1"/>
</dbReference>
<keyword evidence="7" id="KW-0479">Metal-binding</keyword>
<dbReference type="InterPro" id="IPR001849">
    <property type="entry name" value="PH_domain"/>
</dbReference>
<dbReference type="SMART" id="SM00326">
    <property type="entry name" value="SH3"/>
    <property type="match status" value="1"/>
</dbReference>
<keyword evidence="10" id="KW-0638">Presynaptic neurotoxin</keyword>
<feature type="compositionally biased region" description="Low complexity" evidence="16">
    <location>
        <begin position="1083"/>
        <end position="1097"/>
    </location>
</feature>
<evidence type="ECO:0000256" key="4">
    <source>
        <dbReference type="ARBA" id="ARBA00022483"/>
    </source>
</evidence>
<evidence type="ECO:0000256" key="9">
    <source>
        <dbReference type="ARBA" id="ARBA00022833"/>
    </source>
</evidence>
<dbReference type="PROSITE" id="PS50088">
    <property type="entry name" value="ANK_REPEAT"/>
    <property type="match status" value="1"/>
</dbReference>
<dbReference type="Pfam" id="PF13857">
    <property type="entry name" value="Ank_5"/>
    <property type="match status" value="1"/>
</dbReference>
<keyword evidence="15" id="KW-0863">Zinc-finger</keyword>
<evidence type="ECO:0000256" key="1">
    <source>
        <dbReference type="ARBA" id="ARBA00004175"/>
    </source>
</evidence>
<dbReference type="PROSITE" id="PS50003">
    <property type="entry name" value="PH_DOMAIN"/>
    <property type="match status" value="1"/>
</dbReference>
<keyword evidence="21" id="KW-1185">Reference proteome</keyword>
<dbReference type="Gene3D" id="1.25.40.950">
    <property type="match status" value="1"/>
</dbReference>
<dbReference type="InterPro" id="IPR027267">
    <property type="entry name" value="AH/BAR_dom_sf"/>
</dbReference>
<dbReference type="SUPFAM" id="SSF50044">
    <property type="entry name" value="SH3-domain"/>
    <property type="match status" value="1"/>
</dbReference>
<feature type="region of interest" description="Disordered" evidence="16">
    <location>
        <begin position="708"/>
        <end position="739"/>
    </location>
</feature>
<keyword evidence="12" id="KW-0472">Membrane</keyword>
<keyword evidence="5" id="KW-0963">Cytoplasm</keyword>
<evidence type="ECO:0000256" key="3">
    <source>
        <dbReference type="ARBA" id="ARBA00022443"/>
    </source>
</evidence>
<dbReference type="Proteomes" id="UP000825002">
    <property type="component" value="Unassembled WGS sequence"/>
</dbReference>
<evidence type="ECO:0000256" key="14">
    <source>
        <dbReference type="PROSITE-ProRule" id="PRU00192"/>
    </source>
</evidence>
<evidence type="ECO:0000313" key="21">
    <source>
        <dbReference type="Proteomes" id="UP000825002"/>
    </source>
</evidence>
<evidence type="ECO:0000256" key="12">
    <source>
        <dbReference type="ARBA" id="ARBA00023298"/>
    </source>
</evidence>
<feature type="compositionally biased region" description="Polar residues" evidence="16">
    <location>
        <begin position="958"/>
        <end position="972"/>
    </location>
</feature>
<dbReference type="Gene3D" id="2.30.29.30">
    <property type="entry name" value="Pleckstrin-homology domain (PH domain)/Phosphotyrosine-binding domain (PTB)"/>
    <property type="match status" value="1"/>
</dbReference>
<keyword evidence="4" id="KW-0268">Exocytosis</keyword>
<dbReference type="CDD" id="cd08834">
    <property type="entry name" value="ArfGap_ASAP"/>
    <property type="match status" value="1"/>
</dbReference>
<dbReference type="Gene3D" id="1.25.40.20">
    <property type="entry name" value="Ankyrin repeat-containing domain"/>
    <property type="match status" value="1"/>
</dbReference>
<organism evidence="20 21">
    <name type="scientific">Fragariocoptes setiger</name>
    <dbReference type="NCBI Taxonomy" id="1670756"/>
    <lineage>
        <taxon>Eukaryota</taxon>
        <taxon>Metazoa</taxon>
        <taxon>Ecdysozoa</taxon>
        <taxon>Arthropoda</taxon>
        <taxon>Chelicerata</taxon>
        <taxon>Arachnida</taxon>
        <taxon>Acari</taxon>
        <taxon>Acariformes</taxon>
        <taxon>Trombidiformes</taxon>
        <taxon>Prostigmata</taxon>
        <taxon>Eupodina</taxon>
        <taxon>Eriophyoidea</taxon>
        <taxon>Phytoptidae</taxon>
        <taxon>Fragariocoptes</taxon>
    </lineage>
</organism>
<evidence type="ECO:0000259" key="17">
    <source>
        <dbReference type="PROSITE" id="PS50002"/>
    </source>
</evidence>
<dbReference type="PROSITE" id="PS50297">
    <property type="entry name" value="ANK_REP_REGION"/>
    <property type="match status" value="1"/>
</dbReference>
<dbReference type="SMART" id="SM00248">
    <property type="entry name" value="ANK"/>
    <property type="match status" value="2"/>
</dbReference>
<feature type="domain" description="SH3" evidence="17">
    <location>
        <begin position="1150"/>
        <end position="1214"/>
    </location>
</feature>
<keyword evidence="9" id="KW-0862">Zinc</keyword>
<dbReference type="SMART" id="SM00105">
    <property type="entry name" value="ArfGap"/>
    <property type="match status" value="1"/>
</dbReference>
<dbReference type="PRINTS" id="PR00405">
    <property type="entry name" value="REVINTRACTNG"/>
</dbReference>
<dbReference type="SUPFAM" id="SSF48403">
    <property type="entry name" value="Ankyrin repeat"/>
    <property type="match status" value="2"/>
</dbReference>
<dbReference type="InterPro" id="IPR043593">
    <property type="entry name" value="ASAP"/>
</dbReference>
<dbReference type="Pfam" id="PF00169">
    <property type="entry name" value="PH"/>
    <property type="match status" value="1"/>
</dbReference>
<feature type="repeat" description="ANK" evidence="13">
    <location>
        <begin position="792"/>
        <end position="824"/>
    </location>
</feature>
<evidence type="ECO:0000256" key="8">
    <source>
        <dbReference type="ARBA" id="ARBA00022737"/>
    </source>
</evidence>
<dbReference type="SUPFAM" id="SSF57863">
    <property type="entry name" value="ArfGap/RecO-like zinc finger"/>
    <property type="match status" value="1"/>
</dbReference>
<evidence type="ECO:0000259" key="19">
    <source>
        <dbReference type="PROSITE" id="PS50115"/>
    </source>
</evidence>
<evidence type="ECO:0000256" key="2">
    <source>
        <dbReference type="ARBA" id="ARBA00004496"/>
    </source>
</evidence>
<dbReference type="SUPFAM" id="SSF103657">
    <property type="entry name" value="BAR/IMD domain-like"/>
    <property type="match status" value="1"/>
</dbReference>
<evidence type="ECO:0000256" key="7">
    <source>
        <dbReference type="ARBA" id="ARBA00022723"/>
    </source>
</evidence>
<keyword evidence="6" id="KW-1052">Target cell membrane</keyword>
<dbReference type="InterPro" id="IPR036028">
    <property type="entry name" value="SH3-like_dom_sf"/>
</dbReference>
<proteinExistence type="predicted"/>
<dbReference type="Gene3D" id="1.20.1270.60">
    <property type="entry name" value="Arfaptin homology (AH) domain/BAR domain"/>
    <property type="match status" value="1"/>
</dbReference>
<dbReference type="SMART" id="SM00233">
    <property type="entry name" value="PH"/>
    <property type="match status" value="1"/>
</dbReference>
<feature type="compositionally biased region" description="Polar residues" evidence="16">
    <location>
        <begin position="708"/>
        <end position="718"/>
    </location>
</feature>
<gene>
    <name evidence="20" type="primary">Asap</name>
    <name evidence="20" type="ORF">GZH46_01996</name>
</gene>
<accession>A0ABQ7S7T5</accession>
<keyword evidence="10" id="KW-0800">Toxin</keyword>
<feature type="domain" description="PH" evidence="18">
    <location>
        <begin position="401"/>
        <end position="497"/>
    </location>
</feature>
<dbReference type="Pfam" id="PF00018">
    <property type="entry name" value="SH3_1"/>
    <property type="match status" value="1"/>
</dbReference>
<dbReference type="InterPro" id="IPR002110">
    <property type="entry name" value="Ankyrin_rpt"/>
</dbReference>
<evidence type="ECO:0000256" key="15">
    <source>
        <dbReference type="PROSITE-ProRule" id="PRU00288"/>
    </source>
</evidence>
<keyword evidence="8" id="KW-0677">Repeat</keyword>
<evidence type="ECO:0000256" key="10">
    <source>
        <dbReference type="ARBA" id="ARBA00023028"/>
    </source>
</evidence>
<evidence type="ECO:0000256" key="13">
    <source>
        <dbReference type="PROSITE-ProRule" id="PRU00023"/>
    </source>
</evidence>
<evidence type="ECO:0000313" key="20">
    <source>
        <dbReference type="EMBL" id="KAG9509484.1"/>
    </source>
</evidence>
<feature type="region of interest" description="Disordered" evidence="16">
    <location>
        <begin position="342"/>
        <end position="382"/>
    </location>
</feature>